<dbReference type="Proteomes" id="UP000323856">
    <property type="component" value="Unassembled WGS sequence"/>
</dbReference>
<feature type="region of interest" description="Disordered" evidence="2">
    <location>
        <begin position="355"/>
        <end position="396"/>
    </location>
</feature>
<proteinExistence type="predicted"/>
<gene>
    <name evidence="3" type="ORF">FQ154_18530</name>
</gene>
<keyword evidence="1" id="KW-0175">Coiled coil</keyword>
<evidence type="ECO:0000256" key="1">
    <source>
        <dbReference type="SAM" id="Coils"/>
    </source>
</evidence>
<feature type="coiled-coil region" evidence="1">
    <location>
        <begin position="127"/>
        <end position="154"/>
    </location>
</feature>
<dbReference type="OrthoDB" id="5122593at2"/>
<dbReference type="RefSeq" id="WP_149620859.1">
    <property type="nucleotide sequence ID" value="NZ_VOBL01000028.1"/>
</dbReference>
<evidence type="ECO:0000313" key="4">
    <source>
        <dbReference type="Proteomes" id="UP000323856"/>
    </source>
</evidence>
<dbReference type="EMBL" id="VOBL01000028">
    <property type="protein sequence ID" value="KAA0973373.1"/>
    <property type="molecule type" value="Genomic_DNA"/>
</dbReference>
<organism evidence="3 4">
    <name type="scientific">Paeniglutamicibacter gangotriensis</name>
    <dbReference type="NCBI Taxonomy" id="254787"/>
    <lineage>
        <taxon>Bacteria</taxon>
        <taxon>Bacillati</taxon>
        <taxon>Actinomycetota</taxon>
        <taxon>Actinomycetes</taxon>
        <taxon>Micrococcales</taxon>
        <taxon>Micrococcaceae</taxon>
        <taxon>Paeniglutamicibacter</taxon>
    </lineage>
</organism>
<evidence type="ECO:0000313" key="3">
    <source>
        <dbReference type="EMBL" id="KAA0973373.1"/>
    </source>
</evidence>
<comment type="caution">
    <text evidence="3">The sequence shown here is derived from an EMBL/GenBank/DDBJ whole genome shotgun (WGS) entry which is preliminary data.</text>
</comment>
<dbReference type="AlphaFoldDB" id="A0A5B0E3D1"/>
<reference evidence="3 4" key="1">
    <citation type="submission" date="2019-07" db="EMBL/GenBank/DDBJ databases">
        <title>Analysis of the biochemical properties, biological activity and biotechnological potential of siderophores and biosurfactants produced by Antarctic psychrotolerant bacteria.</title>
        <authorList>
            <person name="Styczynski M."/>
            <person name="Krucon T."/>
            <person name="Decewicz P."/>
            <person name="Dziewit L."/>
        </authorList>
    </citation>
    <scope>NUCLEOTIDE SEQUENCE [LARGE SCALE GENOMIC DNA]</scope>
    <source>
        <strain evidence="3 4">ANT_H27</strain>
    </source>
</reference>
<protein>
    <submittedName>
        <fullName evidence="3">Uncharacterized protein</fullName>
    </submittedName>
</protein>
<evidence type="ECO:0000256" key="2">
    <source>
        <dbReference type="SAM" id="MobiDB-lite"/>
    </source>
</evidence>
<name>A0A5B0E3D1_9MICC</name>
<accession>A0A5B0E3D1</accession>
<sequence length="396" mass="42957">MSEEVEDVLESMMRQSLVAGSQLAEQLARARQQFMRAAEQRSEQANVEAQRALVADRAVMQSVLSPTTRDDWWEKAQPEQIAQAHILAEAWKDYDPAALEASVKITSEVKSRYGIDTADMQGDSGYMKDYIAVAQRAEAAMKEAKEHAEAMALVEAAQAEQINRYATELKDELERHSVPPEYLANPDLVTALQASKEAAGTDAAPDADRVVAERMHLIDQDGINGPSLEDLRQEIGQNYSGTDDAMFADAAFVATARDWHEAKTLAEGGFVDKGNTGLEARYENAEKELFTRIAPMGQEIQDKVLQDPNTKTTAPAVKTEKPSVPAYGSAEHYAAFETSLQGTGTDAQIKGRVAAARGQATPPRAAVEVPKKAPKARKASAGAGVGRERTQSGPSR</sequence>